<keyword evidence="3" id="KW-1185">Reference proteome</keyword>
<accession>A0ABX2TFR5</accession>
<dbReference type="RefSeq" id="WP_180284852.1">
    <property type="nucleotide sequence ID" value="NZ_JABFDB010000024.1"/>
</dbReference>
<evidence type="ECO:0000313" key="3">
    <source>
        <dbReference type="Proteomes" id="UP000584642"/>
    </source>
</evidence>
<evidence type="ECO:0000256" key="1">
    <source>
        <dbReference type="SAM" id="Phobius"/>
    </source>
</evidence>
<comment type="caution">
    <text evidence="2">The sequence shown here is derived from an EMBL/GenBank/DDBJ whole genome shotgun (WGS) entry which is preliminary data.</text>
</comment>
<proteinExistence type="predicted"/>
<sequence>MTQVQAVLLVMTAACIATGVALHRQKALGTGGLLLVTLVALVIAAAMFFAQ</sequence>
<keyword evidence="1" id="KW-0472">Membrane</keyword>
<protein>
    <submittedName>
        <fullName evidence="2">Uncharacterized protein</fullName>
    </submittedName>
</protein>
<organism evidence="2 3">
    <name type="scientific">Azospirillum oleiclasticum</name>
    <dbReference type="NCBI Taxonomy" id="2735135"/>
    <lineage>
        <taxon>Bacteria</taxon>
        <taxon>Pseudomonadati</taxon>
        <taxon>Pseudomonadota</taxon>
        <taxon>Alphaproteobacteria</taxon>
        <taxon>Rhodospirillales</taxon>
        <taxon>Azospirillaceae</taxon>
        <taxon>Azospirillum</taxon>
    </lineage>
</organism>
<dbReference type="EMBL" id="JABFDB010000024">
    <property type="protein sequence ID" value="NYZ23071.1"/>
    <property type="molecule type" value="Genomic_DNA"/>
</dbReference>
<name>A0ABX2TFR5_9PROT</name>
<keyword evidence="1" id="KW-0812">Transmembrane</keyword>
<keyword evidence="1" id="KW-1133">Transmembrane helix</keyword>
<feature type="transmembrane region" description="Helical" evidence="1">
    <location>
        <begin position="31"/>
        <end position="50"/>
    </location>
</feature>
<evidence type="ECO:0000313" key="2">
    <source>
        <dbReference type="EMBL" id="NYZ23071.1"/>
    </source>
</evidence>
<gene>
    <name evidence="2" type="ORF">HND93_25470</name>
</gene>
<reference evidence="2 3" key="1">
    <citation type="submission" date="2020-05" db="EMBL/GenBank/DDBJ databases">
        <title>Azospirillum oleiclasticum sp. nov, a nitrogen-fixing and heavy crude oil-emulsifying bacterium isolated from the crude oil of Yumen Oilfield.</title>
        <authorList>
            <person name="Wu D."/>
            <person name="Cai M."/>
            <person name="Zhang X."/>
        </authorList>
    </citation>
    <scope>NUCLEOTIDE SEQUENCE [LARGE SCALE GENOMIC DNA]</scope>
    <source>
        <strain evidence="2 3">ROY-1-1-2</strain>
    </source>
</reference>
<dbReference type="Proteomes" id="UP000584642">
    <property type="component" value="Unassembled WGS sequence"/>
</dbReference>